<evidence type="ECO:0000259" key="2">
    <source>
        <dbReference type="PROSITE" id="PS50966"/>
    </source>
</evidence>
<dbReference type="PROSITE" id="PS50966">
    <property type="entry name" value="ZF_SWIM"/>
    <property type="match status" value="1"/>
</dbReference>
<feature type="domain" description="SWIM-type" evidence="2">
    <location>
        <begin position="56"/>
        <end position="101"/>
    </location>
</feature>
<dbReference type="Pfam" id="PF08821">
    <property type="entry name" value="CGGC"/>
    <property type="match status" value="1"/>
</dbReference>
<evidence type="ECO:0000313" key="3">
    <source>
        <dbReference type="EMBL" id="RJP69356.1"/>
    </source>
</evidence>
<gene>
    <name evidence="3" type="ORF">C4532_11045</name>
</gene>
<reference evidence="3 4" key="1">
    <citation type="journal article" date="2017" name="ISME J.">
        <title>Energy and carbon metabolisms in a deep terrestrial subsurface fluid microbial community.</title>
        <authorList>
            <person name="Momper L."/>
            <person name="Jungbluth S.P."/>
            <person name="Lee M.D."/>
            <person name="Amend J.P."/>
        </authorList>
    </citation>
    <scope>NUCLEOTIDE SEQUENCE [LARGE SCALE GENOMIC DNA]</scope>
    <source>
        <strain evidence="3">SURF_17</strain>
    </source>
</reference>
<proteinExistence type="predicted"/>
<accession>A0A419EX69</accession>
<dbReference type="InterPro" id="IPR007527">
    <property type="entry name" value="Znf_SWIM"/>
</dbReference>
<keyword evidence="1" id="KW-0863">Zinc-finger</keyword>
<dbReference type="SMART" id="SM01078">
    <property type="entry name" value="CGGC"/>
    <property type="match status" value="1"/>
</dbReference>
<dbReference type="AlphaFoldDB" id="A0A419EX69"/>
<keyword evidence="1" id="KW-0862">Zinc</keyword>
<evidence type="ECO:0000313" key="4">
    <source>
        <dbReference type="Proteomes" id="UP000285961"/>
    </source>
</evidence>
<name>A0A419EX69_9BACT</name>
<protein>
    <submittedName>
        <fullName evidence="3">CGGC domain-containing protein</fullName>
    </submittedName>
</protein>
<evidence type="ECO:0000256" key="1">
    <source>
        <dbReference type="PROSITE-ProRule" id="PRU00325"/>
    </source>
</evidence>
<keyword evidence="1" id="KW-0479">Metal-binding</keyword>
<dbReference type="EMBL" id="QZKI01000083">
    <property type="protein sequence ID" value="RJP69356.1"/>
    <property type="molecule type" value="Genomic_DNA"/>
</dbReference>
<organism evidence="3 4">
    <name type="scientific">Candidatus Abyssobacteria bacterium SURF_17</name>
    <dbReference type="NCBI Taxonomy" id="2093361"/>
    <lineage>
        <taxon>Bacteria</taxon>
        <taxon>Pseudomonadati</taxon>
        <taxon>Candidatus Hydrogenedentota</taxon>
        <taxon>Candidatus Abyssobacteria</taxon>
    </lineage>
</organism>
<dbReference type="GO" id="GO:0008270">
    <property type="term" value="F:zinc ion binding"/>
    <property type="evidence" value="ECO:0007669"/>
    <property type="project" value="UniProtKB-KW"/>
</dbReference>
<dbReference type="Proteomes" id="UP000285961">
    <property type="component" value="Unassembled WGS sequence"/>
</dbReference>
<sequence length="127" mass="13978">MANIGIIRCEKNEERCPLTSCLKSMKETTEGFSSYQNAELVGVFTCRCPGNSLVNMAKILKSKGADTLHFCTCTFAHREDGKWVAGGGYCDHVDALLQRLSKEADIPCAKGTAHLPEGYKVEVFKEK</sequence>
<comment type="caution">
    <text evidence="3">The sequence shown here is derived from an EMBL/GenBank/DDBJ whole genome shotgun (WGS) entry which is preliminary data.</text>
</comment>
<dbReference type="InterPro" id="IPR014925">
    <property type="entry name" value="CGGC_dom"/>
</dbReference>